<organism evidence="4 5">
    <name type="scientific">Deerpox virus (strain Mule deer/United States/W-848-83/1983)</name>
    <name type="common">DPV</name>
    <dbReference type="NCBI Taxonomy" id="305674"/>
    <lineage>
        <taxon>Viruses</taxon>
        <taxon>Varidnaviria</taxon>
        <taxon>Bamfordvirae</taxon>
        <taxon>Nucleocytoviricota</taxon>
        <taxon>Pokkesviricetes</taxon>
        <taxon>Chitovirales</taxon>
        <taxon>Poxviridae</taxon>
        <taxon>Chordopoxvirinae</taxon>
        <taxon>Cervidpoxvirus</taxon>
        <taxon>Cervidpoxvirus muledeerpox</taxon>
        <taxon>Mule deerpox virus</taxon>
    </lineage>
</organism>
<evidence type="ECO:0000259" key="3">
    <source>
        <dbReference type="Pfam" id="PF22325"/>
    </source>
</evidence>
<dbReference type="OrthoDB" id="7906at10239"/>
<dbReference type="GO" id="GO:0060333">
    <property type="term" value="P:type II interferon-mediated signaling pathway"/>
    <property type="evidence" value="ECO:0007669"/>
    <property type="project" value="InterPro"/>
</dbReference>
<accession>Q08FZ0</accession>
<dbReference type="Pfam" id="PF20634">
    <property type="entry name" value="IFNGR1_transm"/>
    <property type="match status" value="1"/>
</dbReference>
<evidence type="ECO:0000259" key="2">
    <source>
        <dbReference type="Pfam" id="PF07140"/>
    </source>
</evidence>
<dbReference type="InterPro" id="IPR036116">
    <property type="entry name" value="FN3_sf"/>
</dbReference>
<dbReference type="GO" id="GO:0004896">
    <property type="term" value="F:cytokine receptor activity"/>
    <property type="evidence" value="ECO:0007669"/>
    <property type="project" value="InterPro"/>
</dbReference>
<reference evidence="4 5" key="1">
    <citation type="journal article" date="2005" name="J. Virol.">
        <title>Genome of deerpox virus.</title>
        <authorList>
            <person name="Afonso C.L."/>
            <person name="Delhon G."/>
            <person name="Tulman E.R."/>
            <person name="Lu Z."/>
            <person name="Zsak A."/>
            <person name="Becerra V.M."/>
            <person name="Zsak L."/>
            <person name="Kutish G.F."/>
            <person name="Rock D.L."/>
        </authorList>
    </citation>
    <scope>NUCLEOTIDE SEQUENCE [LARGE SCALE GENOMIC DNA]</scope>
    <source>
        <strain evidence="5">Mule deer/United States/W-848-83/1983</strain>
    </source>
</reference>
<dbReference type="KEGG" id="vg:3346314"/>
<keyword evidence="5" id="KW-1185">Reference proteome</keyword>
<dbReference type="Gene3D" id="2.60.40.10">
    <property type="entry name" value="Immunoglobulins"/>
    <property type="match status" value="2"/>
</dbReference>
<sequence>MIKSMILVSFFIASALSKPNNIHFESYDFDTIIKWNDNKDKYNVSINNYETSWRTVCTNSFGICDVSDKINDNEMDIWVKLINKDLEEFTQNLKSVCSIVIINPPNITLERKDSTGSIILTIKHPTAIIKGKKVPIYENDKLCNTLLTYTANITFGDNEPIYYKISDYYCNKYQCKIIFESYQNVCINVIGEDKNDYYPKITEPSETVCVGSINPPPVDICVLKSRNDIPYLKERVKNVVDKKYKKKCGPKLKVYELILSLLDEMLLDIGEN</sequence>
<evidence type="ECO:0000313" key="5">
    <source>
        <dbReference type="Proteomes" id="UP000000866"/>
    </source>
</evidence>
<dbReference type="GeneID" id="3346314"/>
<comment type="similarity">
    <text evidence="1">Belongs to the type II cytokine receptor family.</text>
</comment>
<proteinExistence type="inferred from homology"/>
<dbReference type="InterPro" id="IPR021126">
    <property type="entry name" value="IFN_gamma_rc_D2_pox/mammal"/>
</dbReference>
<keyword evidence="4" id="KW-0675">Receptor</keyword>
<dbReference type="Proteomes" id="UP000000866">
    <property type="component" value="Segment"/>
</dbReference>
<protein>
    <submittedName>
        <fullName evidence="4">Soluble IFN-g receptor</fullName>
    </submittedName>
</protein>
<evidence type="ECO:0000256" key="1">
    <source>
        <dbReference type="ARBA" id="ARBA00005399"/>
    </source>
</evidence>
<evidence type="ECO:0000313" key="4">
    <source>
        <dbReference type="EMBL" id="ABI99167.1"/>
    </source>
</evidence>
<dbReference type="RefSeq" id="YP_227387.1">
    <property type="nucleotide sequence ID" value="NC_006966.1"/>
</dbReference>
<dbReference type="InterPro" id="IPR054752">
    <property type="entry name" value="CR4_N"/>
</dbReference>
<dbReference type="Pfam" id="PF22325">
    <property type="entry name" value="CR4_N"/>
    <property type="match status" value="1"/>
</dbReference>
<dbReference type="Pfam" id="PF07140">
    <property type="entry name" value="IFNGR1_D2"/>
    <property type="match status" value="1"/>
</dbReference>
<dbReference type="InterPro" id="IPR013783">
    <property type="entry name" value="Ig-like_fold"/>
</dbReference>
<dbReference type="SUPFAM" id="SSF49265">
    <property type="entry name" value="Fibronectin type III"/>
    <property type="match status" value="2"/>
</dbReference>
<organismHost>
    <name type="scientific">Odocoileus hemionus</name>
    <name type="common">Mule deer</name>
    <name type="synonym">Cervus hemionus</name>
    <dbReference type="NCBI Taxonomy" id="9872"/>
</organismHost>
<gene>
    <name evidence="4" type="ORF">DpV83gp010</name>
</gene>
<name>Q08FZ0_DPV83</name>
<feature type="domain" description="Interferon gamma receptor D2" evidence="2">
    <location>
        <begin position="107"/>
        <end position="214"/>
    </location>
</feature>
<feature type="domain" description="Interferon-gamma receptor N-terminal" evidence="3">
    <location>
        <begin position="23"/>
        <end position="97"/>
    </location>
</feature>
<dbReference type="EMBL" id="AY689436">
    <property type="protein sequence ID" value="ABI99167.1"/>
    <property type="molecule type" value="Genomic_DNA"/>
</dbReference>